<dbReference type="GO" id="GO:0016491">
    <property type="term" value="F:oxidoreductase activity"/>
    <property type="evidence" value="ECO:0007669"/>
    <property type="project" value="UniProtKB-KW"/>
</dbReference>
<evidence type="ECO:0000256" key="1">
    <source>
        <dbReference type="ARBA" id="ARBA00006484"/>
    </source>
</evidence>
<dbReference type="PANTHER" id="PTHR44196">
    <property type="entry name" value="DEHYDROGENASE/REDUCTASE SDR FAMILY MEMBER 7B"/>
    <property type="match status" value="1"/>
</dbReference>
<dbReference type="PROSITE" id="PS00061">
    <property type="entry name" value="ADH_SHORT"/>
    <property type="match status" value="1"/>
</dbReference>
<reference evidence="5 6" key="1">
    <citation type="submission" date="2018-07" db="EMBL/GenBank/DDBJ databases">
        <title>Genome analysis of Larkinella rosea.</title>
        <authorList>
            <person name="Zhou Z."/>
            <person name="Wang G."/>
        </authorList>
    </citation>
    <scope>NUCLEOTIDE SEQUENCE [LARGE SCALE GENOMIC DNA]</scope>
    <source>
        <strain evidence="6">zzj9</strain>
    </source>
</reference>
<dbReference type="InterPro" id="IPR036291">
    <property type="entry name" value="NAD(P)-bd_dom_sf"/>
</dbReference>
<dbReference type="PRINTS" id="PR00080">
    <property type="entry name" value="SDRFAMILY"/>
</dbReference>
<proteinExistence type="inferred from homology"/>
<dbReference type="Pfam" id="PF00106">
    <property type="entry name" value="adh_short"/>
    <property type="match status" value="1"/>
</dbReference>
<dbReference type="PANTHER" id="PTHR44196:SF1">
    <property type="entry name" value="DEHYDROGENASE_REDUCTASE SDR FAMILY MEMBER 7B"/>
    <property type="match status" value="1"/>
</dbReference>
<dbReference type="AlphaFoldDB" id="A0A368JKS5"/>
<dbReference type="SMART" id="SM00822">
    <property type="entry name" value="PKS_KR"/>
    <property type="match status" value="1"/>
</dbReference>
<dbReference type="PRINTS" id="PR00081">
    <property type="entry name" value="GDHRDH"/>
</dbReference>
<dbReference type="Gene3D" id="3.40.50.720">
    <property type="entry name" value="NAD(P)-binding Rossmann-like Domain"/>
    <property type="match status" value="1"/>
</dbReference>
<evidence type="ECO:0000256" key="2">
    <source>
        <dbReference type="ARBA" id="ARBA00023002"/>
    </source>
</evidence>
<feature type="domain" description="Ketoreductase" evidence="4">
    <location>
        <begin position="6"/>
        <end position="183"/>
    </location>
</feature>
<keyword evidence="2" id="KW-0560">Oxidoreductase</keyword>
<gene>
    <name evidence="5" type="ORF">DUE52_17820</name>
</gene>
<comment type="similarity">
    <text evidence="1 3">Belongs to the short-chain dehydrogenases/reductases (SDR) family.</text>
</comment>
<dbReference type="Proteomes" id="UP000253383">
    <property type="component" value="Unassembled WGS sequence"/>
</dbReference>
<accession>A0A368JKS5</accession>
<evidence type="ECO:0000313" key="6">
    <source>
        <dbReference type="Proteomes" id="UP000253383"/>
    </source>
</evidence>
<name>A0A368JKS5_9BACT</name>
<dbReference type="InterPro" id="IPR020904">
    <property type="entry name" value="Sc_DH/Rdtase_CS"/>
</dbReference>
<dbReference type="InterPro" id="IPR002347">
    <property type="entry name" value="SDR_fam"/>
</dbReference>
<protein>
    <submittedName>
        <fullName evidence="5">SDR family NAD(P)-dependent oxidoreductase</fullName>
    </submittedName>
</protein>
<sequence length="248" mass="26743">MKTQNNTVLITGGSAGIGFEIAKLFAQRGNQVIITGRNAERLQQAAAQLDNTTAIVSDVSNPADVDQLVERLNKDFPTLNLVINNAGRAFYYSLSEDGIQASDKAGEEMTTNYLAIIRLTEKLLPLLKKQSEAALVNVSSIVAFVPGHTTATYSASKAALHAYTQAMRYTLAKDTAIKVFELMPPLVNTDFSQEIGGINGISPTVVAQDLLTALETDTYEIHVGNTATLYKLFLSSPEEAFLALNTGR</sequence>
<dbReference type="GO" id="GO:0016020">
    <property type="term" value="C:membrane"/>
    <property type="evidence" value="ECO:0007669"/>
    <property type="project" value="TreeGrafter"/>
</dbReference>
<dbReference type="InterPro" id="IPR057326">
    <property type="entry name" value="KR_dom"/>
</dbReference>
<dbReference type="SUPFAM" id="SSF51735">
    <property type="entry name" value="NAD(P)-binding Rossmann-fold domains"/>
    <property type="match status" value="1"/>
</dbReference>
<evidence type="ECO:0000313" key="5">
    <source>
        <dbReference type="EMBL" id="RCR68259.1"/>
    </source>
</evidence>
<evidence type="ECO:0000256" key="3">
    <source>
        <dbReference type="RuleBase" id="RU000363"/>
    </source>
</evidence>
<organism evidence="5 6">
    <name type="scientific">Larkinella punicea</name>
    <dbReference type="NCBI Taxonomy" id="2315727"/>
    <lineage>
        <taxon>Bacteria</taxon>
        <taxon>Pseudomonadati</taxon>
        <taxon>Bacteroidota</taxon>
        <taxon>Cytophagia</taxon>
        <taxon>Cytophagales</taxon>
        <taxon>Spirosomataceae</taxon>
        <taxon>Larkinella</taxon>
    </lineage>
</organism>
<evidence type="ECO:0000259" key="4">
    <source>
        <dbReference type="SMART" id="SM00822"/>
    </source>
</evidence>
<dbReference type="EMBL" id="QOWE01000014">
    <property type="protein sequence ID" value="RCR68259.1"/>
    <property type="molecule type" value="Genomic_DNA"/>
</dbReference>
<comment type="caution">
    <text evidence="5">The sequence shown here is derived from an EMBL/GenBank/DDBJ whole genome shotgun (WGS) entry which is preliminary data.</text>
</comment>
<keyword evidence="6" id="KW-1185">Reference proteome</keyword>
<dbReference type="OrthoDB" id="9810734at2"/>
<dbReference type="RefSeq" id="WP_114407390.1">
    <property type="nucleotide sequence ID" value="NZ_QOWE01000014.1"/>
</dbReference>